<dbReference type="PROSITE" id="PS50943">
    <property type="entry name" value="HTH_CROC1"/>
    <property type="match status" value="1"/>
</dbReference>
<dbReference type="EMBL" id="CM001402">
    <property type="protein sequence ID" value="EHO41106.1"/>
    <property type="molecule type" value="Genomic_DNA"/>
</dbReference>
<dbReference type="Pfam" id="PF01381">
    <property type="entry name" value="HTH_3"/>
    <property type="match status" value="1"/>
</dbReference>
<dbReference type="GO" id="GO:0003677">
    <property type="term" value="F:DNA binding"/>
    <property type="evidence" value="ECO:0007669"/>
    <property type="project" value="InterPro"/>
</dbReference>
<dbReference type="RefSeq" id="WP_006928204.1">
    <property type="nucleotide sequence ID" value="NZ_CM001402.1"/>
</dbReference>
<reference evidence="3 4" key="1">
    <citation type="submission" date="2011-09" db="EMBL/GenBank/DDBJ databases">
        <title>The permanent draft genome of Caldithrix abyssi DSM 13497.</title>
        <authorList>
            <consortium name="US DOE Joint Genome Institute (JGI-PGF)"/>
            <person name="Lucas S."/>
            <person name="Han J."/>
            <person name="Lapidus A."/>
            <person name="Bruce D."/>
            <person name="Goodwin L."/>
            <person name="Pitluck S."/>
            <person name="Peters L."/>
            <person name="Kyrpides N."/>
            <person name="Mavromatis K."/>
            <person name="Ivanova N."/>
            <person name="Mikhailova N."/>
            <person name="Chertkov O."/>
            <person name="Detter J.C."/>
            <person name="Tapia R."/>
            <person name="Han C."/>
            <person name="Land M."/>
            <person name="Hauser L."/>
            <person name="Markowitz V."/>
            <person name="Cheng J.-F."/>
            <person name="Hugenholtz P."/>
            <person name="Woyke T."/>
            <person name="Wu D."/>
            <person name="Spring S."/>
            <person name="Brambilla E."/>
            <person name="Klenk H.-P."/>
            <person name="Eisen J.A."/>
        </authorList>
    </citation>
    <scope>NUCLEOTIDE SEQUENCE [LARGE SCALE GENOMIC DNA]</scope>
    <source>
        <strain evidence="3 4">DSM 13497</strain>
    </source>
</reference>
<protein>
    <recommendedName>
        <fullName evidence="1">HTH cro/C1-type domain-containing protein</fullName>
    </recommendedName>
</protein>
<dbReference type="HOGENOM" id="CLU_3005448_0_0_0"/>
<dbReference type="STRING" id="880073.Cabys_3619"/>
<dbReference type="AlphaFoldDB" id="H1XPY0"/>
<feature type="domain" description="HTH cro/C1-type" evidence="1">
    <location>
        <begin position="9"/>
        <end position="43"/>
    </location>
</feature>
<sequence length="56" mass="6347">MPIKNLTLINQSEIARKLGISKAYVNMILHGKRKSDKYEQAIKELINKELGAHRAA</sequence>
<proteinExistence type="predicted"/>
<dbReference type="SUPFAM" id="SSF47413">
    <property type="entry name" value="lambda repressor-like DNA-binding domains"/>
    <property type="match status" value="1"/>
</dbReference>
<accession>H1XPY0</accession>
<organism evidence="3 4">
    <name type="scientific">Caldithrix abyssi DSM 13497</name>
    <dbReference type="NCBI Taxonomy" id="880073"/>
    <lineage>
        <taxon>Bacteria</taxon>
        <taxon>Pseudomonadati</taxon>
        <taxon>Calditrichota</taxon>
        <taxon>Calditrichia</taxon>
        <taxon>Calditrichales</taxon>
        <taxon>Calditrichaceae</taxon>
        <taxon>Caldithrix</taxon>
    </lineage>
</organism>
<dbReference type="Proteomes" id="UP000004671">
    <property type="component" value="Chromosome"/>
</dbReference>
<evidence type="ECO:0000313" key="2">
    <source>
        <dbReference type="EMBL" id="APF20365.1"/>
    </source>
</evidence>
<dbReference type="InterPro" id="IPR001387">
    <property type="entry name" value="Cro/C1-type_HTH"/>
</dbReference>
<dbReference type="KEGG" id="caby:Cabys_3619"/>
<dbReference type="InterPro" id="IPR010982">
    <property type="entry name" value="Lambda_DNA-bd_dom_sf"/>
</dbReference>
<dbReference type="InParanoid" id="H1XPY0"/>
<evidence type="ECO:0000259" key="1">
    <source>
        <dbReference type="PROSITE" id="PS50943"/>
    </source>
</evidence>
<dbReference type="Proteomes" id="UP000183868">
    <property type="component" value="Chromosome"/>
</dbReference>
<keyword evidence="4" id="KW-1185">Reference proteome</keyword>
<dbReference type="EMBL" id="CP018099">
    <property type="protein sequence ID" value="APF20365.1"/>
    <property type="molecule type" value="Genomic_DNA"/>
</dbReference>
<evidence type="ECO:0000313" key="5">
    <source>
        <dbReference type="Proteomes" id="UP000183868"/>
    </source>
</evidence>
<evidence type="ECO:0000313" key="4">
    <source>
        <dbReference type="Proteomes" id="UP000004671"/>
    </source>
</evidence>
<dbReference type="Gene3D" id="1.10.260.40">
    <property type="entry name" value="lambda repressor-like DNA-binding domains"/>
    <property type="match status" value="1"/>
</dbReference>
<gene>
    <name evidence="2" type="ORF">Cabys_3619</name>
    <name evidence="3" type="ORF">Calab_1485</name>
</gene>
<evidence type="ECO:0000313" key="3">
    <source>
        <dbReference type="EMBL" id="EHO41106.1"/>
    </source>
</evidence>
<name>H1XPY0_CALAY</name>
<dbReference type="OrthoDB" id="9971580at2"/>
<reference evidence="2 5" key="2">
    <citation type="submission" date="2016-11" db="EMBL/GenBank/DDBJ databases">
        <title>Genomic analysis of Caldithrix abyssi and proposal of a novel bacterial phylum Caldithrichaeota.</title>
        <authorList>
            <person name="Kublanov I."/>
            <person name="Sigalova O."/>
            <person name="Gavrilov S."/>
            <person name="Lebedinsky A."/>
            <person name="Ivanova N."/>
            <person name="Daum C."/>
            <person name="Reddy T."/>
            <person name="Klenk H.P."/>
            <person name="Goker M."/>
            <person name="Reva O."/>
            <person name="Miroshnichenko M."/>
            <person name="Kyprides N."/>
            <person name="Woyke T."/>
            <person name="Gelfand M."/>
        </authorList>
    </citation>
    <scope>NUCLEOTIDE SEQUENCE [LARGE SCALE GENOMIC DNA]</scope>
    <source>
        <strain evidence="2 5">LF13</strain>
    </source>
</reference>
<dbReference type="PaxDb" id="880073-Calab_1485"/>